<evidence type="ECO:0000256" key="1">
    <source>
        <dbReference type="SAM" id="MobiDB-lite"/>
    </source>
</evidence>
<comment type="caution">
    <text evidence="2">The sequence shown here is derived from an EMBL/GenBank/DDBJ whole genome shotgun (WGS) entry which is preliminary data.</text>
</comment>
<feature type="region of interest" description="Disordered" evidence="1">
    <location>
        <begin position="51"/>
        <end position="73"/>
    </location>
</feature>
<accession>A0A8S1AUT7</accession>
<gene>
    <name evidence="2" type="ORF">APLA_LOCUS13327</name>
</gene>
<name>A0A8S1AUT7_ARCPL</name>
<feature type="compositionally biased region" description="Basic and acidic residues" evidence="1">
    <location>
        <begin position="20"/>
        <end position="31"/>
    </location>
</feature>
<dbReference type="OrthoDB" id="7491828at2759"/>
<sequence length="578" mass="67009">MDKIKTRVLKSKSSNTTISRDSKKQDKKSRSNAEIQPFSFKKRGVYVEKKSTKTSMTEDIENTPKKPKVIPRPGKKRFLDSILTILSKSTTGTQFPEMSDKNNKIKMKKKKLHEQNLIGDLNTIKKQPKYRSRVLNVYKDLDMDKVVVLQSKKEIIQTPSNYSQRSKDRESIKWSDMIPPQKTDSDVTVVHTDAKDQQLSLIDHIEYGNDVNERNDTRIRNNNEPITLIAKEEQKDNNKLYDFFVDLLESTFNVYNATEQKTEPAASSKSSKLVLEPHGSEDNKFNTENIIDYNVIDNKFNIENVIDYNGINNEFNMENEYNDIEDTRNEERKTKQEYLISDDWDNTLLDDVPSLSLRDICPEQPLTAPKVKRKLKSESFSYKKKNVPPVTRSFIYQNINTPPKKSSKKGRKKNLLNLLKEQLQMEANRFEPPKNFFESLQMMAKYKNRCQKSIHFEESAKKVSEGSVYDCMYKRCRVLSTTSKNSSKSAATRIGSFRSFSHKSTLYSRSKSRIDYRLDNDAASRLSLAVYTFEGNQQPMVTREKQKKEVTYEPTVSTMFSSSSIFSSVIEPESFGQW</sequence>
<reference evidence="2 3" key="1">
    <citation type="submission" date="2020-04" db="EMBL/GenBank/DDBJ databases">
        <authorList>
            <person name="Wallbank WR R."/>
            <person name="Pardo Diaz C."/>
            <person name="Kozak K."/>
            <person name="Martin S."/>
            <person name="Jiggins C."/>
            <person name="Moest M."/>
            <person name="Warren A I."/>
            <person name="Byers J.R.P. K."/>
            <person name="Montejo-Kovacevich G."/>
            <person name="Yen C E."/>
        </authorList>
    </citation>
    <scope>NUCLEOTIDE SEQUENCE [LARGE SCALE GENOMIC DNA]</scope>
</reference>
<dbReference type="AlphaFoldDB" id="A0A8S1AUT7"/>
<organism evidence="2 3">
    <name type="scientific">Arctia plantaginis</name>
    <name type="common">Wood tiger moth</name>
    <name type="synonym">Phalaena plantaginis</name>
    <dbReference type="NCBI Taxonomy" id="874455"/>
    <lineage>
        <taxon>Eukaryota</taxon>
        <taxon>Metazoa</taxon>
        <taxon>Ecdysozoa</taxon>
        <taxon>Arthropoda</taxon>
        <taxon>Hexapoda</taxon>
        <taxon>Insecta</taxon>
        <taxon>Pterygota</taxon>
        <taxon>Neoptera</taxon>
        <taxon>Endopterygota</taxon>
        <taxon>Lepidoptera</taxon>
        <taxon>Glossata</taxon>
        <taxon>Ditrysia</taxon>
        <taxon>Noctuoidea</taxon>
        <taxon>Erebidae</taxon>
        <taxon>Arctiinae</taxon>
        <taxon>Arctia</taxon>
    </lineage>
</organism>
<dbReference type="Proteomes" id="UP000494106">
    <property type="component" value="Unassembled WGS sequence"/>
</dbReference>
<evidence type="ECO:0000313" key="3">
    <source>
        <dbReference type="Proteomes" id="UP000494106"/>
    </source>
</evidence>
<proteinExistence type="predicted"/>
<dbReference type="EMBL" id="CADEBC010000553">
    <property type="protein sequence ID" value="CAB3252170.1"/>
    <property type="molecule type" value="Genomic_DNA"/>
</dbReference>
<evidence type="ECO:0000313" key="2">
    <source>
        <dbReference type="EMBL" id="CAB3252170.1"/>
    </source>
</evidence>
<protein>
    <submittedName>
        <fullName evidence="2">Uncharacterized protein</fullName>
    </submittedName>
</protein>
<keyword evidence="3" id="KW-1185">Reference proteome</keyword>
<feature type="region of interest" description="Disordered" evidence="1">
    <location>
        <begin position="1"/>
        <end position="37"/>
    </location>
</feature>
<feature type="compositionally biased region" description="Basic residues" evidence="1">
    <location>
        <begin position="1"/>
        <end position="10"/>
    </location>
</feature>